<dbReference type="HOGENOM" id="CLU_1260810_0_0_3"/>
<dbReference type="KEGG" id="amr:AM1_D0083"/>
<dbReference type="Proteomes" id="UP000000268">
    <property type="component" value="Plasmid pREB4"/>
</dbReference>
<gene>
    <name evidence="1" type="ordered locus">AM1_D0083</name>
</gene>
<dbReference type="EMBL" id="CP000841">
    <property type="protein sequence ID" value="ABW32578.1"/>
    <property type="molecule type" value="Genomic_DNA"/>
</dbReference>
<proteinExistence type="predicted"/>
<evidence type="ECO:0000313" key="1">
    <source>
        <dbReference type="EMBL" id="ABW32578.1"/>
    </source>
</evidence>
<dbReference type="RefSeq" id="WP_012167788.1">
    <property type="nucleotide sequence ID" value="NC_009929.1"/>
</dbReference>
<dbReference type="OrthoDB" id="582003at2"/>
<name>A8ZNJ2_ACAM1</name>
<geneLocation type="plasmid" evidence="1 2">
    <name>pREB4</name>
</geneLocation>
<dbReference type="AlphaFoldDB" id="A8ZNJ2"/>
<protein>
    <submittedName>
        <fullName evidence="1">Uncharacterized protein</fullName>
    </submittedName>
</protein>
<organism evidence="1 2">
    <name type="scientific">Acaryochloris marina (strain MBIC 11017)</name>
    <dbReference type="NCBI Taxonomy" id="329726"/>
    <lineage>
        <taxon>Bacteria</taxon>
        <taxon>Bacillati</taxon>
        <taxon>Cyanobacteriota</taxon>
        <taxon>Cyanophyceae</taxon>
        <taxon>Acaryochloridales</taxon>
        <taxon>Acaryochloridaceae</taxon>
        <taxon>Acaryochloris</taxon>
    </lineage>
</organism>
<keyword evidence="1" id="KW-0614">Plasmid</keyword>
<accession>A8ZNJ2</accession>
<keyword evidence="2" id="KW-1185">Reference proteome</keyword>
<evidence type="ECO:0000313" key="2">
    <source>
        <dbReference type="Proteomes" id="UP000000268"/>
    </source>
</evidence>
<sequence>MPSPTERPNTDYTKRNNIRRIVKIACAPLLYKVLVEKRDLAGELVRDAQGKKVLEEIPLQDATSAQLFNHYRHNVTNYEEAIDLIKQSQNGYISDKQVKWCSAASAEVVMAVLRTEHEITLEKYFELESDFQDIIEAAQTNNLFDIIQLIRQSVGNAVESTLQKSLIRANNSRNTYRNENNLQRCKLYLIDDTVNHEDDLSVIRERVNIVLKQRGTNKLAEAWAKLTDWESSEVIELFKREGLIRDLKKLE</sequence>
<reference evidence="1 2" key="1">
    <citation type="journal article" date="2008" name="Proc. Natl. Acad. Sci. U.S.A.">
        <title>Niche adaptation and genome expansion in the chlorophyll d-producing cyanobacterium Acaryochloris marina.</title>
        <authorList>
            <person name="Swingley W.D."/>
            <person name="Chen M."/>
            <person name="Cheung P.C."/>
            <person name="Conrad A.L."/>
            <person name="Dejesa L.C."/>
            <person name="Hao J."/>
            <person name="Honchak B.M."/>
            <person name="Karbach L.E."/>
            <person name="Kurdoglu A."/>
            <person name="Lahiri S."/>
            <person name="Mastrian S.D."/>
            <person name="Miyashita H."/>
            <person name="Page L."/>
            <person name="Ramakrishna P."/>
            <person name="Satoh S."/>
            <person name="Sattley W.M."/>
            <person name="Shimada Y."/>
            <person name="Taylor H.L."/>
            <person name="Tomo T."/>
            <person name="Tsuchiya T."/>
            <person name="Wang Z.T."/>
            <person name="Raymond J."/>
            <person name="Mimuro M."/>
            <person name="Blankenship R.E."/>
            <person name="Touchman J.W."/>
        </authorList>
    </citation>
    <scope>NUCLEOTIDE SEQUENCE [LARGE SCALE GENOMIC DNA]</scope>
    <source>
        <strain evidence="2">MBIC 11017</strain>
        <plasmid evidence="2">Plasmid pREB4</plasmid>
    </source>
</reference>